<dbReference type="KEGG" id="plig:NAG76_18595"/>
<proteinExistence type="predicted"/>
<evidence type="ECO:0000313" key="2">
    <source>
        <dbReference type="Proteomes" id="UP001056756"/>
    </source>
</evidence>
<organism evidence="1 2">
    <name type="scientific">Candidatus Pristimantibacillus lignocellulolyticus</name>
    <dbReference type="NCBI Taxonomy" id="2994561"/>
    <lineage>
        <taxon>Bacteria</taxon>
        <taxon>Bacillati</taxon>
        <taxon>Bacillota</taxon>
        <taxon>Bacilli</taxon>
        <taxon>Bacillales</taxon>
        <taxon>Paenibacillaceae</taxon>
        <taxon>Candidatus Pristimantibacillus</taxon>
    </lineage>
</organism>
<reference evidence="1" key="1">
    <citation type="submission" date="2022-05" db="EMBL/GenBank/DDBJ databases">
        <title>Novel bacterial taxa in a minimal lignocellulolytic consortium and its capacity to transform plastics disclosed by genome-resolved metagenomics.</title>
        <authorList>
            <person name="Rodriguez C.A.D."/>
            <person name="Diaz-Garcia L."/>
            <person name="Herrera K."/>
            <person name="Tarazona N.A."/>
            <person name="Sproer C."/>
            <person name="Overmann J."/>
            <person name="Jimenez D.J."/>
        </authorList>
    </citation>
    <scope>NUCLEOTIDE SEQUENCE</scope>
    <source>
        <strain evidence="1">MAG5</strain>
    </source>
</reference>
<sequence>MENTNAKVYLSIYGESFPIKELSDILELEPTESYKKGDEILVKPSPHYHYEGRRFRKETSWELGTDYEETYELEEQINKVLIQLKNKEELITNFCEEYNLKCLFMIVIKMNNGETPVVGISHEFVKMAYQLGAEIHFDLYANPYKSDFELTR</sequence>
<gene>
    <name evidence="1" type="ORF">NAG76_18595</name>
</gene>
<dbReference type="InterPro" id="IPR025459">
    <property type="entry name" value="DUF4279"/>
</dbReference>
<name>A0A9J6ZDB4_9BACL</name>
<dbReference type="AlphaFoldDB" id="A0A9J6ZDB4"/>
<accession>A0A9J6ZDB4</accession>
<dbReference type="Pfam" id="PF14106">
    <property type="entry name" value="DUF4279"/>
    <property type="match status" value="1"/>
</dbReference>
<protein>
    <submittedName>
        <fullName evidence="1">DUF4279 domain-containing protein</fullName>
    </submittedName>
</protein>
<dbReference type="EMBL" id="CP097899">
    <property type="protein sequence ID" value="URN93817.1"/>
    <property type="molecule type" value="Genomic_DNA"/>
</dbReference>
<dbReference type="Proteomes" id="UP001056756">
    <property type="component" value="Chromosome"/>
</dbReference>
<evidence type="ECO:0000313" key="1">
    <source>
        <dbReference type="EMBL" id="URN93817.1"/>
    </source>
</evidence>